<organism evidence="2 3">
    <name type="scientific">Cyclocybe aegerita</name>
    <name type="common">Black poplar mushroom</name>
    <name type="synonym">Agrocybe aegerita</name>
    <dbReference type="NCBI Taxonomy" id="1973307"/>
    <lineage>
        <taxon>Eukaryota</taxon>
        <taxon>Fungi</taxon>
        <taxon>Dikarya</taxon>
        <taxon>Basidiomycota</taxon>
        <taxon>Agaricomycotina</taxon>
        <taxon>Agaricomycetes</taxon>
        <taxon>Agaricomycetidae</taxon>
        <taxon>Agaricales</taxon>
        <taxon>Agaricineae</taxon>
        <taxon>Bolbitiaceae</taxon>
        <taxon>Cyclocybe</taxon>
    </lineage>
</organism>
<feature type="compositionally biased region" description="Basic and acidic residues" evidence="1">
    <location>
        <begin position="328"/>
        <end position="339"/>
    </location>
</feature>
<evidence type="ECO:0000313" key="3">
    <source>
        <dbReference type="Proteomes" id="UP000467700"/>
    </source>
</evidence>
<protein>
    <submittedName>
        <fullName evidence="2">Uncharacterized protein</fullName>
    </submittedName>
</protein>
<proteinExistence type="predicted"/>
<dbReference type="Proteomes" id="UP000467700">
    <property type="component" value="Unassembled WGS sequence"/>
</dbReference>
<dbReference type="EMBL" id="CACVBS010000028">
    <property type="protein sequence ID" value="CAA7260233.1"/>
    <property type="molecule type" value="Genomic_DNA"/>
</dbReference>
<gene>
    <name evidence="2" type="ORF">AAE3_LOCUS2206</name>
</gene>
<comment type="caution">
    <text evidence="2">The sequence shown here is derived from an EMBL/GenBank/DDBJ whole genome shotgun (WGS) entry which is preliminary data.</text>
</comment>
<evidence type="ECO:0000313" key="2">
    <source>
        <dbReference type="EMBL" id="CAA7260233.1"/>
    </source>
</evidence>
<evidence type="ECO:0000256" key="1">
    <source>
        <dbReference type="SAM" id="MobiDB-lite"/>
    </source>
</evidence>
<name>A0A8S0WEJ5_CYCAE</name>
<accession>A0A8S0WEJ5</accession>
<dbReference type="AlphaFoldDB" id="A0A8S0WEJ5"/>
<sequence>MNPLLSCAVDLDPLASSSTLKTTATVTIQLPLFLASPSASPPPLHLARSSGTRKKSSLKNFNMSTSSRRSSVKWSTPISQTKLIPSKSTTSSLVPWLLTSSEIEQKPAAAQSHVSDQQNYQYQPPETPLLYIGSSHSTSTGAASLDQSSSLSAFIESSWSISQHKGLHDPDRLLIDLENVSLSPAHQARNGSHLPLSGIFTRPRSKPKVENLAMVEEKARMNLLPLQRAMLPESRTIKRRPLKEVMLPVEVEQPIINTHSSPHPPPSDDPPLSCNIQTPTPPHSPECHSTIIQPSYTLDPSIPILNIQDIPTYPAAVYGSSQSSQPKKSPEKQNREVYTKRKASRSPSLERCPLKTIKADGNITSAPTPKTKDPRTDVFPRLDELGPALSQITPPPECPLPRGEDVAMTFEPPETVVPEDDSDDDSLFGDHEFEASTSKEVDRGRQLDRVVPTTGARWRRKSPKNTKIPKAKKVVPAPKPKTRLPVKHITVVEWKNDLERFHYLASGGKLDWRPAEELYKLLTTIDERKDDSYLTPENLMKTHLATAVKNFRHGGFEGKTRHLADQITKYWRQLCREA</sequence>
<feature type="region of interest" description="Disordered" evidence="1">
    <location>
        <begin position="38"/>
        <end position="64"/>
    </location>
</feature>
<feature type="region of interest" description="Disordered" evidence="1">
    <location>
        <begin position="316"/>
        <end position="350"/>
    </location>
</feature>
<dbReference type="OrthoDB" id="3071055at2759"/>
<reference evidence="2 3" key="1">
    <citation type="submission" date="2020-01" db="EMBL/GenBank/DDBJ databases">
        <authorList>
            <person name="Gupta K D."/>
        </authorList>
    </citation>
    <scope>NUCLEOTIDE SEQUENCE [LARGE SCALE GENOMIC DNA]</scope>
</reference>
<keyword evidence="3" id="KW-1185">Reference proteome</keyword>